<feature type="region of interest" description="Disordered" evidence="1">
    <location>
        <begin position="248"/>
        <end position="307"/>
    </location>
</feature>
<proteinExistence type="predicted"/>
<evidence type="ECO:0000313" key="2">
    <source>
        <dbReference type="EMBL" id="KAJ8451536.1"/>
    </source>
</evidence>
<sequence>MSESNIISSRRRPLSTCGASTLAVAQGLYKWAIELNGPIGSMTRRLAKLGSVASPIASVVQCQWLAVLTFADDHILSIENKVEAHFPPSRHVFDTIDNVIIKVEDLPKKLEDSMNKFPAVLYKIPLVDWAVVHALKWLEFITTVLVIWSLHSAKEKEIRVDTNCKEQNKQLQGQSNNTIKFSSYKEALEKGFKNGKLDGKNDVDTKDYDGKDASNWNQETDNAQMGDVVATNEDPLLELFEYGWEAPKSMSRTTTPSTSRSHSRSNSRSNSYEFGWQPPNLMSKTTTPSISRSNSRSSRKGLNKGQLPIHARLDQLSSPPAEELSRQLSSIPCFYNERNRTQLKPSAPVSTIAQLKPSAPVSTLLKPSAPVSTILLSPHDLMDSLTGTLQSKVMLYMGDTALDFFLSAKAPTSVLNPSLSLHDPSLSLHADFRNCTSASTHPRAPMKILASSSSFNNLLICSTTFLFSPISPFPRTVKKFSYFSKTFESVSSCSPEQFSTPFPSASSATFSSNGTTFASLPESLLSTDLDCADSLSDKASLQ</sequence>
<name>A0A9Q1KZ98_9CARY</name>
<feature type="region of interest" description="Disordered" evidence="1">
    <location>
        <begin position="195"/>
        <end position="223"/>
    </location>
</feature>
<comment type="caution">
    <text evidence="2">The sequence shown here is derived from an EMBL/GenBank/DDBJ whole genome shotgun (WGS) entry which is preliminary data.</text>
</comment>
<feature type="compositionally biased region" description="Basic and acidic residues" evidence="1">
    <location>
        <begin position="195"/>
        <end position="212"/>
    </location>
</feature>
<organism evidence="2 3">
    <name type="scientific">Carnegiea gigantea</name>
    <dbReference type="NCBI Taxonomy" id="171969"/>
    <lineage>
        <taxon>Eukaryota</taxon>
        <taxon>Viridiplantae</taxon>
        <taxon>Streptophyta</taxon>
        <taxon>Embryophyta</taxon>
        <taxon>Tracheophyta</taxon>
        <taxon>Spermatophyta</taxon>
        <taxon>Magnoliopsida</taxon>
        <taxon>eudicotyledons</taxon>
        <taxon>Gunneridae</taxon>
        <taxon>Pentapetalae</taxon>
        <taxon>Caryophyllales</taxon>
        <taxon>Cactineae</taxon>
        <taxon>Cactaceae</taxon>
        <taxon>Cactoideae</taxon>
        <taxon>Echinocereeae</taxon>
        <taxon>Carnegiea</taxon>
    </lineage>
</organism>
<dbReference type="AlphaFoldDB" id="A0A9Q1KZ98"/>
<feature type="compositionally biased region" description="Polar residues" evidence="1">
    <location>
        <begin position="214"/>
        <end position="223"/>
    </location>
</feature>
<evidence type="ECO:0000256" key="1">
    <source>
        <dbReference type="SAM" id="MobiDB-lite"/>
    </source>
</evidence>
<accession>A0A9Q1KZ98</accession>
<evidence type="ECO:0000313" key="3">
    <source>
        <dbReference type="Proteomes" id="UP001153076"/>
    </source>
</evidence>
<protein>
    <submittedName>
        <fullName evidence="2">Uncharacterized protein</fullName>
    </submittedName>
</protein>
<gene>
    <name evidence="2" type="ORF">Cgig2_018170</name>
</gene>
<feature type="compositionally biased region" description="Low complexity" evidence="1">
    <location>
        <begin position="249"/>
        <end position="271"/>
    </location>
</feature>
<reference evidence="2" key="1">
    <citation type="submission" date="2022-04" db="EMBL/GenBank/DDBJ databases">
        <title>Carnegiea gigantea Genome sequencing and assembly v2.</title>
        <authorList>
            <person name="Copetti D."/>
            <person name="Sanderson M.J."/>
            <person name="Burquez A."/>
            <person name="Wojciechowski M.F."/>
        </authorList>
    </citation>
    <scope>NUCLEOTIDE SEQUENCE</scope>
    <source>
        <strain evidence="2">SGP5-SGP5p</strain>
        <tissue evidence="2">Aerial part</tissue>
    </source>
</reference>
<dbReference type="PANTHER" id="PTHR37710:SF1">
    <property type="entry name" value="TRANSMEMBRANE PROTEIN"/>
    <property type="match status" value="1"/>
</dbReference>
<keyword evidence="3" id="KW-1185">Reference proteome</keyword>
<dbReference type="EMBL" id="JAKOGI010000008">
    <property type="protein sequence ID" value="KAJ8451536.1"/>
    <property type="molecule type" value="Genomic_DNA"/>
</dbReference>
<dbReference type="OrthoDB" id="1939616at2759"/>
<dbReference type="Proteomes" id="UP001153076">
    <property type="component" value="Unassembled WGS sequence"/>
</dbReference>
<dbReference type="PANTHER" id="PTHR37710">
    <property type="entry name" value="TRANSMEMBRANE PROTEIN"/>
    <property type="match status" value="1"/>
</dbReference>